<dbReference type="NCBIfam" id="TIGR01901">
    <property type="entry name" value="adhes_NPXG"/>
    <property type="match status" value="1"/>
</dbReference>
<evidence type="ECO:0000313" key="2">
    <source>
        <dbReference type="EMBL" id="ETR70456.1"/>
    </source>
</evidence>
<comment type="caution">
    <text evidence="2">The sequence shown here is derived from an EMBL/GenBank/DDBJ whole genome shotgun (WGS) entry which is preliminary data.</text>
</comment>
<dbReference type="InterPro" id="IPR011050">
    <property type="entry name" value="Pectin_lyase_fold/virulence"/>
</dbReference>
<gene>
    <name evidence="2" type="ORF">OMM_03230</name>
</gene>
<sequence length="681" mass="73135">MAGWNSQTYFTASHNLICILVKVRFSGPKNVQNIISRVSGQNVSWIDGRIESSIRGANFYFLNPSGVIFGKNASLAIDGSFYVSTADYLALGDHGVFNTNGFSDNDILSSEAPSAFGFIDSSPASIVFEGGEKSNAMPETGIHVSDGQRISVIAGDIQIKGPWYQAQKIDDYGHPVFEPVLDEWGWPVYEIQTDENGEPVYDQWGLPVYKLDDNGKQIPVLAMDENNHPIPLMETLYPATLLASGGQVILISSGPETEISINPDQLNVEHLEGTIHISENAGINVSSGGGGDIIIKGGQFFLDQSSLLSETYLDIDGGRIDIQANDVYLRHGAKLSANIYGTGKGSDIFIQAANSIVAELKSDIYPNLNRISATSDNNMTDSETGDCGRIHLESKLITFTDSSEIASSLKGNDAAIFLKADTVLFEKDAAIRSMQYGSENADISIIANEKIAFNKSQLNLASYSGKDSQPAVAGNIYLKAKDIFFSEDASISVFKYGNGGDLTIEGNTISFTDGATLETFARDSGTASFIKLQAQTSLLFSGNEDSSNISMHANDQANMPSLLIKAQNVSFIDGAYIESENNGMGNGANIKLIADKTISFICNVMHWGIRISGSGIETIIWGETGIRLKTNSMLEGAGNAGNLLLNAENILFSDGAFIQANTNGSGMGGECQSHRQSKNYV</sequence>
<organism evidence="2 3">
    <name type="scientific">Candidatus Magnetoglobus multicellularis str. Araruama</name>
    <dbReference type="NCBI Taxonomy" id="890399"/>
    <lineage>
        <taxon>Bacteria</taxon>
        <taxon>Pseudomonadati</taxon>
        <taxon>Thermodesulfobacteriota</taxon>
        <taxon>Desulfobacteria</taxon>
        <taxon>Desulfobacterales</taxon>
        <taxon>Desulfobacteraceae</taxon>
        <taxon>Candidatus Magnetoglobus</taxon>
    </lineage>
</organism>
<evidence type="ECO:0000259" key="1">
    <source>
        <dbReference type="Pfam" id="PF05860"/>
    </source>
</evidence>
<protein>
    <submittedName>
        <fullName evidence="2">Large exoprotein containing hemagglutination activity</fullName>
    </submittedName>
</protein>
<dbReference type="Proteomes" id="UP000189670">
    <property type="component" value="Unassembled WGS sequence"/>
</dbReference>
<accession>A0A1V1P6S7</accession>
<dbReference type="AlphaFoldDB" id="A0A1V1P6S7"/>
<evidence type="ECO:0000313" key="3">
    <source>
        <dbReference type="Proteomes" id="UP000189670"/>
    </source>
</evidence>
<dbReference type="InterPro" id="IPR008638">
    <property type="entry name" value="FhaB/CdiA-like_TPS"/>
</dbReference>
<dbReference type="Pfam" id="PF05860">
    <property type="entry name" value="TPS"/>
    <property type="match status" value="1"/>
</dbReference>
<feature type="domain" description="Filamentous haemagglutinin FhaB/tRNA nuclease CdiA-like TPS" evidence="1">
    <location>
        <begin position="23"/>
        <end position="161"/>
    </location>
</feature>
<dbReference type="Gene3D" id="2.160.20.10">
    <property type="entry name" value="Single-stranded right-handed beta-helix, Pectin lyase-like"/>
    <property type="match status" value="2"/>
</dbReference>
<proteinExistence type="predicted"/>
<dbReference type="SUPFAM" id="SSF51126">
    <property type="entry name" value="Pectin lyase-like"/>
    <property type="match status" value="3"/>
</dbReference>
<name>A0A1V1P6S7_9BACT</name>
<dbReference type="EMBL" id="ATBP01000421">
    <property type="protein sequence ID" value="ETR70456.1"/>
    <property type="molecule type" value="Genomic_DNA"/>
</dbReference>
<dbReference type="InterPro" id="IPR012334">
    <property type="entry name" value="Pectin_lyas_fold"/>
</dbReference>
<reference evidence="3" key="1">
    <citation type="submission" date="2012-11" db="EMBL/GenBank/DDBJ databases">
        <authorList>
            <person name="Lucero-Rivera Y.E."/>
            <person name="Tovar-Ramirez D."/>
        </authorList>
    </citation>
    <scope>NUCLEOTIDE SEQUENCE [LARGE SCALE GENOMIC DNA]</scope>
    <source>
        <strain evidence="3">Araruama</strain>
    </source>
</reference>